<protein>
    <recommendedName>
        <fullName evidence="5">Lipoprotein</fullName>
    </recommendedName>
</protein>
<evidence type="ECO:0000313" key="4">
    <source>
        <dbReference type="Proteomes" id="UP000701999"/>
    </source>
</evidence>
<dbReference type="EMBL" id="JACVKN010000090">
    <property type="protein sequence ID" value="MBK2064867.1"/>
    <property type="molecule type" value="Genomic_DNA"/>
</dbReference>
<accession>A0A9Q2QCM8</accession>
<organism evidence="3 4">
    <name type="scientific">Francisella noatunensis</name>
    <dbReference type="NCBI Taxonomy" id="657445"/>
    <lineage>
        <taxon>Bacteria</taxon>
        <taxon>Pseudomonadati</taxon>
        <taxon>Pseudomonadota</taxon>
        <taxon>Gammaproteobacteria</taxon>
        <taxon>Thiotrichales</taxon>
        <taxon>Francisellaceae</taxon>
        <taxon>Francisella</taxon>
    </lineage>
</organism>
<evidence type="ECO:0008006" key="5">
    <source>
        <dbReference type="Google" id="ProtNLM"/>
    </source>
</evidence>
<dbReference type="PROSITE" id="PS51257">
    <property type="entry name" value="PROKAR_LIPOPROTEIN"/>
    <property type="match status" value="1"/>
</dbReference>
<feature type="signal peptide" evidence="2">
    <location>
        <begin position="1"/>
        <end position="24"/>
    </location>
</feature>
<keyword evidence="2" id="KW-0732">Signal</keyword>
<feature type="chain" id="PRO_5040129968" description="Lipoprotein" evidence="2">
    <location>
        <begin position="25"/>
        <end position="314"/>
    </location>
</feature>
<evidence type="ECO:0000256" key="2">
    <source>
        <dbReference type="SAM" id="SignalP"/>
    </source>
</evidence>
<reference evidence="3 4" key="1">
    <citation type="submission" date="2020-09" db="EMBL/GenBank/DDBJ databases">
        <title>Development of specific Francisella tularensis PCR assay based on in-depth characterization of family Francisellaceae.</title>
        <authorList>
            <person name="Ohrman C."/>
            <person name="Sahl J."/>
            <person name="Sjodin A."/>
            <person name="Uneklint I."/>
            <person name="Ballard R."/>
            <person name="Karlsson L."/>
            <person name="Mcdonough R."/>
            <person name="Sundell D."/>
            <person name="Soria K."/>
            <person name="Brindeflk B."/>
            <person name="Vallesi A."/>
            <person name="Ramirez-Paredes J.G."/>
            <person name="Colquhoun D."/>
            <person name="Myrtennas K."/>
            <person name="Birdsell D."/>
            <person name="Johansson A."/>
            <person name="Wagner D."/>
            <person name="Forsman M."/>
        </authorList>
    </citation>
    <scope>NUCLEOTIDE SEQUENCE [LARGE SCALE GENOMIC DNA]</scope>
    <source>
        <strain evidence="3 4">FSC1140</strain>
    </source>
</reference>
<feature type="region of interest" description="Disordered" evidence="1">
    <location>
        <begin position="273"/>
        <end position="314"/>
    </location>
</feature>
<comment type="caution">
    <text evidence="3">The sequence shown here is derived from an EMBL/GenBank/DDBJ whole genome shotgun (WGS) entry which is preliminary data.</text>
</comment>
<evidence type="ECO:0000313" key="3">
    <source>
        <dbReference type="EMBL" id="MBK2064867.1"/>
    </source>
</evidence>
<keyword evidence="4" id="KW-1185">Reference proteome</keyword>
<proteinExistence type="predicted"/>
<feature type="compositionally biased region" description="Low complexity" evidence="1">
    <location>
        <begin position="283"/>
        <end position="294"/>
    </location>
</feature>
<dbReference type="Proteomes" id="UP000701999">
    <property type="component" value="Unassembled WGS sequence"/>
</dbReference>
<dbReference type="GeneID" id="93254988"/>
<evidence type="ECO:0000256" key="1">
    <source>
        <dbReference type="SAM" id="MobiDB-lite"/>
    </source>
</evidence>
<gene>
    <name evidence="3" type="ORF">IB647_03805</name>
</gene>
<dbReference type="AlphaFoldDB" id="A0A9Q2QCM8"/>
<dbReference type="RefSeq" id="WP_159184316.1">
    <property type="nucleotide sequence ID" value="NZ_JACVJL010000163.1"/>
</dbReference>
<sequence>MRKIFSKISLLLLILAVTSCGMLSNDQFVYLGHGDNTPDYQLYYDKTRKLFVLIDKRNGCFQKDGTGTCLAFDLKQTRDFREKILAKMIEIDLRLAKDNYGDRAMAELQRAGITTVSKPIKTENVYATPVRQIVLDRKQQYHLVRNDYKIDADLVAMLITDSDGRKRIKVAYTVNFPELEKEYNTSLRPYIIDPEYLYTHMTINTVHEAQFMQRDVMKCQKDVKKEVGIYLNDVVDTTTSKSSYTRQEISSDAATLDHELITKADQDSAVDDIIANSSSTLETATSGSSTPSPTQEKQGDVTNTQKTTLASDNN</sequence>
<feature type="compositionally biased region" description="Polar residues" evidence="1">
    <location>
        <begin position="300"/>
        <end position="314"/>
    </location>
</feature>
<name>A0A9Q2QCM8_9GAMM</name>